<evidence type="ECO:0000313" key="10">
    <source>
        <dbReference type="Proteomes" id="UP001175261"/>
    </source>
</evidence>
<accession>A0AA39GQH9</accession>
<evidence type="ECO:0000256" key="7">
    <source>
        <dbReference type="ARBA" id="ARBA00022833"/>
    </source>
</evidence>
<sequence>MAVPCEPLDKERHIKYWKRCHKSLLPTAYTSSDSTRLLFACFTICALDLLGAPLDASERSAIRSWVLSLQHPEGGFCGSPLHAYGKRDSHKGSANLAATFFALILLAAAADGEQEASAAFSGVNRARLLRWLRSLQRADGSFGQNLWDGRPVGGSDMRHSYLASCIRWMLRGPIDQADHDDVNLERMVGHVLRGQTYDGGMAESSLNESHGGYAYCGIAALAMLDRDSGTSALQDEALRKGLMLKFLSHRQFPYLAQEEEDEDAEEAENMVEMDLEALSLNEPCQHVGYNGRWNKKADTCYCWWTGGALKLLGQVSMMTMDPSRAYLLEITQHRIGGFSKNAGGPPDIYHSYLGLASLAIMGQDGLKSFDEGLCCSQELTKKIIAARRGLNESDSKSGWAEDGFWEAIDRSSA</sequence>
<dbReference type="PANTHER" id="PTHR11774">
    <property type="entry name" value="GERANYLGERANYL TRANSFERASE TYPE BETA SUBUNIT"/>
    <property type="match status" value="1"/>
</dbReference>
<evidence type="ECO:0000313" key="9">
    <source>
        <dbReference type="EMBL" id="KAK0391566.1"/>
    </source>
</evidence>
<dbReference type="SUPFAM" id="SSF48239">
    <property type="entry name" value="Terpenoid cyclases/Protein prenyltransferases"/>
    <property type="match status" value="1"/>
</dbReference>
<keyword evidence="6" id="KW-0677">Repeat</keyword>
<evidence type="ECO:0000256" key="1">
    <source>
        <dbReference type="ARBA" id="ARBA00001947"/>
    </source>
</evidence>
<evidence type="ECO:0000256" key="6">
    <source>
        <dbReference type="ARBA" id="ARBA00022737"/>
    </source>
</evidence>
<evidence type="ECO:0000256" key="4">
    <source>
        <dbReference type="ARBA" id="ARBA00022679"/>
    </source>
</evidence>
<comment type="cofactor">
    <cofactor evidence="1">
        <name>Zn(2+)</name>
        <dbReference type="ChEBI" id="CHEBI:29105"/>
    </cofactor>
</comment>
<keyword evidence="5" id="KW-0479">Metal-binding</keyword>
<dbReference type="Gene3D" id="1.50.10.20">
    <property type="match status" value="1"/>
</dbReference>
<dbReference type="GO" id="GO:0046872">
    <property type="term" value="F:metal ion binding"/>
    <property type="evidence" value="ECO:0007669"/>
    <property type="project" value="UniProtKB-KW"/>
</dbReference>
<organism evidence="9 10">
    <name type="scientific">Sarocladium strictum</name>
    <name type="common">Black bundle disease fungus</name>
    <name type="synonym">Acremonium strictum</name>
    <dbReference type="NCBI Taxonomy" id="5046"/>
    <lineage>
        <taxon>Eukaryota</taxon>
        <taxon>Fungi</taxon>
        <taxon>Dikarya</taxon>
        <taxon>Ascomycota</taxon>
        <taxon>Pezizomycotina</taxon>
        <taxon>Sordariomycetes</taxon>
        <taxon>Hypocreomycetidae</taxon>
        <taxon>Hypocreales</taxon>
        <taxon>Sarocladiaceae</taxon>
        <taxon>Sarocladium</taxon>
    </lineage>
</organism>
<dbReference type="EMBL" id="JAPDFR010000001">
    <property type="protein sequence ID" value="KAK0391566.1"/>
    <property type="molecule type" value="Genomic_DNA"/>
</dbReference>
<comment type="similarity">
    <text evidence="2">Belongs to the protein prenyltransferase subunit beta family.</text>
</comment>
<evidence type="ECO:0000256" key="5">
    <source>
        <dbReference type="ARBA" id="ARBA00022723"/>
    </source>
</evidence>
<dbReference type="PANTHER" id="PTHR11774:SF4">
    <property type="entry name" value="GERANYLGERANYL TRANSFERASE TYPE-1 SUBUNIT BETA"/>
    <property type="match status" value="1"/>
</dbReference>
<comment type="caution">
    <text evidence="9">The sequence shown here is derived from an EMBL/GenBank/DDBJ whole genome shotgun (WGS) entry which is preliminary data.</text>
</comment>
<evidence type="ECO:0000256" key="2">
    <source>
        <dbReference type="ARBA" id="ARBA00010497"/>
    </source>
</evidence>
<dbReference type="Pfam" id="PF00432">
    <property type="entry name" value="Prenyltrans"/>
    <property type="match status" value="1"/>
</dbReference>
<dbReference type="InterPro" id="IPR001330">
    <property type="entry name" value="Prenyltrans"/>
</dbReference>
<gene>
    <name evidence="9" type="ORF">NLU13_1066</name>
</gene>
<proteinExistence type="inferred from homology"/>
<evidence type="ECO:0000256" key="3">
    <source>
        <dbReference type="ARBA" id="ARBA00022602"/>
    </source>
</evidence>
<keyword evidence="10" id="KW-1185">Reference proteome</keyword>
<protein>
    <recommendedName>
        <fullName evidence="8">Prenyltransferase alpha-alpha toroid domain-containing protein</fullName>
    </recommendedName>
</protein>
<keyword evidence="7" id="KW-0862">Zinc</keyword>
<dbReference type="GO" id="GO:0005953">
    <property type="term" value="C:CAAX-protein geranylgeranyltransferase complex"/>
    <property type="evidence" value="ECO:0007669"/>
    <property type="project" value="TreeGrafter"/>
</dbReference>
<dbReference type="InterPro" id="IPR008930">
    <property type="entry name" value="Terpenoid_cyclase/PrenylTrfase"/>
</dbReference>
<keyword evidence="4" id="KW-0808">Transferase</keyword>
<keyword evidence="3" id="KW-0637">Prenyltransferase</keyword>
<evidence type="ECO:0000259" key="8">
    <source>
        <dbReference type="Pfam" id="PF00432"/>
    </source>
</evidence>
<dbReference type="GO" id="GO:0004662">
    <property type="term" value="F:CAAX-protein geranylgeranyltransferase activity"/>
    <property type="evidence" value="ECO:0007669"/>
    <property type="project" value="TreeGrafter"/>
</dbReference>
<name>A0AA39GQH9_SARSR</name>
<reference evidence="9" key="1">
    <citation type="submission" date="2022-10" db="EMBL/GenBank/DDBJ databases">
        <title>Determination and structural analysis of whole genome sequence of Sarocladium strictum F4-1.</title>
        <authorList>
            <person name="Hu L."/>
            <person name="Jiang Y."/>
        </authorList>
    </citation>
    <scope>NUCLEOTIDE SEQUENCE</scope>
    <source>
        <strain evidence="9">F4-1</strain>
    </source>
</reference>
<dbReference type="InterPro" id="IPR045089">
    <property type="entry name" value="PGGT1B-like"/>
</dbReference>
<feature type="domain" description="Prenyltransferase alpha-alpha toroid" evidence="8">
    <location>
        <begin position="8"/>
        <end position="374"/>
    </location>
</feature>
<dbReference type="Proteomes" id="UP001175261">
    <property type="component" value="Unassembled WGS sequence"/>
</dbReference>
<dbReference type="AlphaFoldDB" id="A0AA39GQH9"/>